<dbReference type="EMBL" id="CAEZTV010000114">
    <property type="protein sequence ID" value="CAB4583449.1"/>
    <property type="molecule type" value="Genomic_DNA"/>
</dbReference>
<sequence length="191" mass="21123">MKSNPQLDKALQNLAVGFGNLAPMTTKLSIQDALSEVSEINYEGNQTLRLQRLGAVAIKDLMAQFAKAGTVDDYKLIALALTRLHDLQVRDYAMGLTNSENIDQSFNFWHWLLQIAPTGFIAPVAAIFSTVAYESGENQLAQRSLDQAFTDQSDYPLAKLLRRVYSAGWPPQSFAAMRAELHPKVCATLFG</sequence>
<proteinExistence type="predicted"/>
<name>A0A6J6F722_9ZZZZ</name>
<dbReference type="Pfam" id="PF13830">
    <property type="entry name" value="DUF4192"/>
    <property type="match status" value="1"/>
</dbReference>
<accession>A0A6J6F722</accession>
<dbReference type="AlphaFoldDB" id="A0A6J6F722"/>
<protein>
    <submittedName>
        <fullName evidence="1">Unannotated protein</fullName>
    </submittedName>
</protein>
<dbReference type="InterPro" id="IPR025447">
    <property type="entry name" value="DUF4192"/>
</dbReference>
<evidence type="ECO:0000313" key="1">
    <source>
        <dbReference type="EMBL" id="CAB4583449.1"/>
    </source>
</evidence>
<gene>
    <name evidence="1" type="ORF">UFOPK1747_00718</name>
</gene>
<reference evidence="1" key="1">
    <citation type="submission" date="2020-05" db="EMBL/GenBank/DDBJ databases">
        <authorList>
            <person name="Chiriac C."/>
            <person name="Salcher M."/>
            <person name="Ghai R."/>
            <person name="Kavagutti S V."/>
        </authorList>
    </citation>
    <scope>NUCLEOTIDE SEQUENCE</scope>
</reference>
<organism evidence="1">
    <name type="scientific">freshwater metagenome</name>
    <dbReference type="NCBI Taxonomy" id="449393"/>
    <lineage>
        <taxon>unclassified sequences</taxon>
        <taxon>metagenomes</taxon>
        <taxon>ecological metagenomes</taxon>
    </lineage>
</organism>